<name>A0A829M4Y5_9MYCO</name>
<dbReference type="Gene3D" id="3.20.20.70">
    <property type="entry name" value="Aldolase class I"/>
    <property type="match status" value="1"/>
</dbReference>
<accession>A0A829M4Y5</accession>
<feature type="region of interest" description="Disordered" evidence="2">
    <location>
        <begin position="135"/>
        <end position="155"/>
    </location>
</feature>
<reference evidence="3 4" key="1">
    <citation type="journal article" date="2014" name="Emerg. Infect. Dis.">
        <title>High-level Relatedness among Mycobacterium abscessus subsp. massiliense Strains from Widely Separated Outbreaks.</title>
        <authorList>
            <person name="Tettelin H."/>
            <person name="Davidson R.M."/>
            <person name="Agrawal S."/>
            <person name="Aitken M.L."/>
            <person name="Shallom S."/>
            <person name="Hasan N.A."/>
            <person name="Strong M."/>
            <person name="Nogueira de Moura V.C."/>
            <person name="De Groote M.A."/>
            <person name="Duarte R.S."/>
            <person name="Hine E."/>
            <person name="Parankush S."/>
            <person name="Su Q."/>
            <person name="Daugherty S.C."/>
            <person name="Fraser C.M."/>
            <person name="Brown-Elliott B.A."/>
            <person name="Wallace R.J.Jr."/>
            <person name="Holland S.M."/>
            <person name="Sampaio E.P."/>
            <person name="Olivier K.N."/>
            <person name="Jackson M."/>
            <person name="Zelazny A.M."/>
        </authorList>
    </citation>
    <scope>NUCLEOTIDE SEQUENCE [LARGE SCALE GENOMIC DNA]</scope>
    <source>
        <strain evidence="3 4">MAB_091912_2446</strain>
    </source>
</reference>
<dbReference type="InterPro" id="IPR013785">
    <property type="entry name" value="Aldolase_TIM"/>
</dbReference>
<dbReference type="Pfam" id="PF00701">
    <property type="entry name" value="DHDPS"/>
    <property type="match status" value="1"/>
</dbReference>
<dbReference type="Proteomes" id="UP000018502">
    <property type="component" value="Unassembled WGS sequence"/>
</dbReference>
<organism evidence="3 4">
    <name type="scientific">Mycobacteroides abscessus MAB_091912_2446</name>
    <dbReference type="NCBI Taxonomy" id="1335414"/>
    <lineage>
        <taxon>Bacteria</taxon>
        <taxon>Bacillati</taxon>
        <taxon>Actinomycetota</taxon>
        <taxon>Actinomycetes</taxon>
        <taxon>Mycobacteriales</taxon>
        <taxon>Mycobacteriaceae</taxon>
        <taxon>Mycobacteroides</taxon>
        <taxon>Mycobacteroides abscessus</taxon>
    </lineage>
</organism>
<protein>
    <submittedName>
        <fullName evidence="3">Dihydrodipicolinate synthetase family protein</fullName>
    </submittedName>
</protein>
<sequence length="155" mass="16499">MARLGTVLTAMVTPFDADGALDVDTAVRLAAHLVDAGCDALSSPHHRRVSRNLRRRELTLLREVVAAVGHRADRAWRVARSAPRHHLAQQGQLLASEVTGDSPVCGEDKPSHPASTKCAQAARGIDVKGAIGIERSHHRGEHVPSRATVPPAVTA</sequence>
<evidence type="ECO:0000313" key="4">
    <source>
        <dbReference type="Proteomes" id="UP000018502"/>
    </source>
</evidence>
<evidence type="ECO:0000256" key="2">
    <source>
        <dbReference type="SAM" id="MobiDB-lite"/>
    </source>
</evidence>
<dbReference type="GO" id="GO:0016829">
    <property type="term" value="F:lyase activity"/>
    <property type="evidence" value="ECO:0007669"/>
    <property type="project" value="UniProtKB-KW"/>
</dbReference>
<proteinExistence type="predicted"/>
<keyword evidence="1" id="KW-0456">Lyase</keyword>
<dbReference type="AlphaFoldDB" id="A0A829M4Y5"/>
<dbReference type="InterPro" id="IPR002220">
    <property type="entry name" value="DapA-like"/>
</dbReference>
<dbReference type="EMBL" id="AYTF01000004">
    <property type="protein sequence ID" value="ESV60925.1"/>
    <property type="molecule type" value="Genomic_DNA"/>
</dbReference>
<gene>
    <name evidence="3" type="ORF">L833_5068</name>
</gene>
<dbReference type="SUPFAM" id="SSF51569">
    <property type="entry name" value="Aldolase"/>
    <property type="match status" value="1"/>
</dbReference>
<comment type="caution">
    <text evidence="3">The sequence shown here is derived from an EMBL/GenBank/DDBJ whole genome shotgun (WGS) entry which is preliminary data.</text>
</comment>
<evidence type="ECO:0000256" key="1">
    <source>
        <dbReference type="ARBA" id="ARBA00023239"/>
    </source>
</evidence>
<evidence type="ECO:0000313" key="3">
    <source>
        <dbReference type="EMBL" id="ESV60925.1"/>
    </source>
</evidence>